<evidence type="ECO:0000256" key="3">
    <source>
        <dbReference type="ARBA" id="ARBA00022741"/>
    </source>
</evidence>
<dbReference type="InterPro" id="IPR003152">
    <property type="entry name" value="FATC_dom"/>
</dbReference>
<feature type="compositionally biased region" description="Polar residues" evidence="6">
    <location>
        <begin position="1558"/>
        <end position="1606"/>
    </location>
</feature>
<feature type="region of interest" description="Disordered" evidence="6">
    <location>
        <begin position="1651"/>
        <end position="1685"/>
    </location>
</feature>
<sequence length="1729" mass="195089">MDSSSGGNKHLGAVTQGVPLNLSLDCLGKQLSLPPFMSFLRLNFCRVISYILLDKSITDSTTARPDIDHLECLLEELRTSFDAICDQDHHELVKLCDRNKLPAKADRTRRGLAKNIDPSFILNWGLIETAKYCLVQKLAPEKSTTHQFLTLLKDELSKAFRCDNQFNRLTLLRFLQYLDKIILDRTSDSSDRKHTLSVAENVEHFIDANKDILRTWFFKNRQVSARLALALGDPAECWRCISYRLWSDMTTKYSTIDQQSHDPLESTTINRISVSQTLMSLDTKQWRSNLDLFALSARELGDVDLLYGLKSLVNFSGLLGDHWDLIDLIISNLESNYAKTYDDFMKAIEASTDPTKIDQQGLLEFLDACIELDKLTVQSDKIALLHSPNLKFLYEKYLESTTSAGQQAKSRYDQVKSWLCTWSFEPSAETGSFETIPVYINLAIPTLANNASRIECEAPERNSMIEEIRAIIRPQSTGKLILDGYLDDTATLDEFLKLIVDAKMTTKSDNVNGKVKFRADKQHQLLHRLLRDSGVVELTKTISPVLSQHDIDLIQLKAVKFHLKHRDTEYALKLATDLDARTSNVDDWVRYSSKLKLIEATNSDKNLLSCHNLIETISLSNTLDDSNKNYLLSKVLCRVWQDSHVSLEDLCEQLELVFDREHEARRSAERSLENVEQIARLEKVISKPNIPIETLAMVAKILDAHLNSGNDPSLDLLNASFKMDLLFLSRTGDAEPGMRNKQNVTLTTAVRILDKIKKYGPDLDASNLALFSSQAFIDSTIGCVWFGLRSSVISLITCCHELPLDWMNALVLIIKSIATTCPESILFETLVNRLDLQSKLVDSDARMSPSHRLSEASILLQPDTNSSTIAEQKLTDSLKPENCRRQLKFWCDIYAVIINNNDDDSDGRDDQKLASWRDQVLETEAFLKEIRKISYLPGEYLKTLTTRLNRRLQQYLNLFKKYASPKTGQILNQKHLDDCRAKLDAIYRHDSKSIEVFRKYLEGSFPAAETRTQVTIYDSCLSNELCGPLKELDYRFKLLANKKMPTFSELEMLIKSITELLSLCRAKVTTVHQYFKQKLYLEQISPFLSRLKPNLVLMPGFYINGGDDGGGQCSLNYHSSRQAQPITIHKIGQSVLMIHSKTAPKKLTFTGSDGHTRSYLLKAHEDLRLDKLIMELFGSINLLLGSDKRVREYNYKLQRYSVTPVSNRSGLIQWIEGSSLCSFYRSWFQSANGRRIVGQLYKETCPFVCPDPMDKDEEKHNCIPSQPNQTIDPFYQLLWAKIRSLPRRGAAAQASLYGQVARPSSETTLKYRKEFPASVYEEVVERLVTILPQDLIAHQLWFNSPHSMGYYLRTREFIRSCAAISMVGYVIGLGDRHPDNILLNSKTGHVTHIDYNICFEVGHRLSVAERVPFRLTQSMIHAFGFAGLEGGFKRSCERILDLMKEFKSIILHHLDPINLSFMIAGGGGGTAGAGLHVDDLAGNELVRVADHCQAQPTTETVLANNKVVTVDGAFRRAFSDLSTTGRGQSATSKRVGPQLNLRSQEDDGSATSLELAPTNYNSQQQQNQPGESKSNTITSNIQSAGGSPLQNVSHNQEAVVNQSSPNQVQFEIKTPTMISSKHASDIYGRVQSKLSGNDELLLSQMYAYQQQQQQHAKNGDARRQTGTSKSSDAGQAEGCKRTNEETSNEDLILLIDEVQSTEDQTNALILEAISNKNKAAMFEGWSPWV</sequence>
<evidence type="ECO:0000256" key="1">
    <source>
        <dbReference type="ARBA" id="ARBA00012513"/>
    </source>
</evidence>
<dbReference type="SMART" id="SM00146">
    <property type="entry name" value="PI3Kc"/>
    <property type="match status" value="1"/>
</dbReference>
<dbReference type="EMBL" id="GGYP01005940">
    <property type="protein sequence ID" value="MDE50711.1"/>
    <property type="molecule type" value="Transcribed_RNA"/>
</dbReference>
<feature type="compositionally biased region" description="Polar residues" evidence="6">
    <location>
        <begin position="1522"/>
        <end position="1532"/>
    </location>
</feature>
<dbReference type="Gene3D" id="3.30.1010.10">
    <property type="entry name" value="Phosphatidylinositol 3-kinase Catalytic Subunit, Chain A, domain 4"/>
    <property type="match status" value="1"/>
</dbReference>
<dbReference type="PANTHER" id="PTHR11139">
    <property type="entry name" value="ATAXIA TELANGIECTASIA MUTATED ATM -RELATED"/>
    <property type="match status" value="1"/>
</dbReference>
<feature type="domain" description="FATC" evidence="8">
    <location>
        <begin position="1697"/>
        <end position="1729"/>
    </location>
</feature>
<dbReference type="GO" id="GO:0005524">
    <property type="term" value="F:ATP binding"/>
    <property type="evidence" value="ECO:0007669"/>
    <property type="project" value="UniProtKB-KW"/>
</dbReference>
<dbReference type="EC" id="2.7.11.1" evidence="1"/>
<dbReference type="Pfam" id="PF02260">
    <property type="entry name" value="FATC"/>
    <property type="match status" value="1"/>
</dbReference>
<dbReference type="PROSITE" id="PS51190">
    <property type="entry name" value="FATC"/>
    <property type="match status" value="1"/>
</dbReference>
<dbReference type="GO" id="GO:0005634">
    <property type="term" value="C:nucleus"/>
    <property type="evidence" value="ECO:0007669"/>
    <property type="project" value="TreeGrafter"/>
</dbReference>
<feature type="region of interest" description="Disordered" evidence="6">
    <location>
        <begin position="1522"/>
        <end position="1606"/>
    </location>
</feature>
<evidence type="ECO:0000259" key="7">
    <source>
        <dbReference type="PROSITE" id="PS50290"/>
    </source>
</evidence>
<feature type="domain" description="PI3K/PI4K catalytic" evidence="7">
    <location>
        <begin position="1131"/>
        <end position="1505"/>
    </location>
</feature>
<keyword evidence="2" id="KW-0808">Transferase</keyword>
<reference evidence="9" key="1">
    <citation type="submission" date="2018-10" db="EMBL/GenBank/DDBJ databases">
        <title>Transcriptome assembly of Aceria tosichella (Wheat curl mite) Type 2.</title>
        <authorList>
            <person name="Scully E.D."/>
            <person name="Geib S.M."/>
            <person name="Palmer N.A."/>
            <person name="Gupta A.K."/>
            <person name="Sarath G."/>
            <person name="Tatineni S."/>
        </authorList>
    </citation>
    <scope>NUCLEOTIDE SEQUENCE</scope>
    <source>
        <strain evidence="9">LincolnNE</strain>
    </source>
</reference>
<dbReference type="PROSITE" id="PS00916">
    <property type="entry name" value="PI3_4_KINASE_2"/>
    <property type="match status" value="1"/>
</dbReference>
<dbReference type="InterPro" id="IPR018936">
    <property type="entry name" value="PI3/4_kinase_CS"/>
</dbReference>
<keyword evidence="4 9" id="KW-0418">Kinase</keyword>
<name>A0A6G1SKG8_9ACAR</name>
<dbReference type="SUPFAM" id="SSF56112">
    <property type="entry name" value="Protein kinase-like (PK-like)"/>
    <property type="match status" value="1"/>
</dbReference>
<evidence type="ECO:0000313" key="9">
    <source>
        <dbReference type="EMBL" id="MDE50711.1"/>
    </source>
</evidence>
<organism evidence="9">
    <name type="scientific">Aceria tosichella</name>
    <name type="common">wheat curl mite</name>
    <dbReference type="NCBI Taxonomy" id="561515"/>
    <lineage>
        <taxon>Eukaryota</taxon>
        <taxon>Metazoa</taxon>
        <taxon>Ecdysozoa</taxon>
        <taxon>Arthropoda</taxon>
        <taxon>Chelicerata</taxon>
        <taxon>Arachnida</taxon>
        <taxon>Acari</taxon>
        <taxon>Acariformes</taxon>
        <taxon>Trombidiformes</taxon>
        <taxon>Prostigmata</taxon>
        <taxon>Eupodina</taxon>
        <taxon>Eriophyoidea</taxon>
        <taxon>Eriophyidae</taxon>
        <taxon>Eriophyinae</taxon>
        <taxon>Aceriini</taxon>
        <taxon>Aceria</taxon>
    </lineage>
</organism>
<accession>A0A6G1SKG8</accession>
<keyword evidence="3" id="KW-0547">Nucleotide-binding</keyword>
<dbReference type="InterPro" id="IPR000403">
    <property type="entry name" value="PI3/4_kinase_cat_dom"/>
</dbReference>
<evidence type="ECO:0000256" key="5">
    <source>
        <dbReference type="ARBA" id="ARBA00022840"/>
    </source>
</evidence>
<evidence type="ECO:0000259" key="8">
    <source>
        <dbReference type="PROSITE" id="PS51190"/>
    </source>
</evidence>
<proteinExistence type="predicted"/>
<evidence type="ECO:0000256" key="2">
    <source>
        <dbReference type="ARBA" id="ARBA00022679"/>
    </source>
</evidence>
<dbReference type="SMART" id="SM01343">
    <property type="entry name" value="FATC"/>
    <property type="match status" value="1"/>
</dbReference>
<protein>
    <recommendedName>
        <fullName evidence="1">non-specific serine/threonine protein kinase</fullName>
        <ecNumber evidence="1">2.7.11.1</ecNumber>
    </recommendedName>
</protein>
<feature type="compositionally biased region" description="Polar residues" evidence="6">
    <location>
        <begin position="1664"/>
        <end position="1673"/>
    </location>
</feature>
<dbReference type="Gene3D" id="1.10.1070.11">
    <property type="entry name" value="Phosphatidylinositol 3-/4-kinase, catalytic domain"/>
    <property type="match status" value="1"/>
</dbReference>
<gene>
    <name evidence="9" type="primary">SMG1</name>
    <name evidence="9" type="ORF">g.13792</name>
</gene>
<dbReference type="Pfam" id="PF00454">
    <property type="entry name" value="PI3_PI4_kinase"/>
    <property type="match status" value="2"/>
</dbReference>
<dbReference type="InterPro" id="IPR036940">
    <property type="entry name" value="PI3/4_kinase_cat_sf"/>
</dbReference>
<dbReference type="GO" id="GO:0004674">
    <property type="term" value="F:protein serine/threonine kinase activity"/>
    <property type="evidence" value="ECO:0007669"/>
    <property type="project" value="UniProtKB-EC"/>
</dbReference>
<keyword evidence="5" id="KW-0067">ATP-binding</keyword>
<evidence type="ECO:0000256" key="4">
    <source>
        <dbReference type="ARBA" id="ARBA00022777"/>
    </source>
</evidence>
<dbReference type="InterPro" id="IPR011009">
    <property type="entry name" value="Kinase-like_dom_sf"/>
</dbReference>
<evidence type="ECO:0000256" key="6">
    <source>
        <dbReference type="SAM" id="MobiDB-lite"/>
    </source>
</evidence>
<dbReference type="InterPro" id="IPR050517">
    <property type="entry name" value="DDR_Repair_Kinase"/>
</dbReference>
<dbReference type="PROSITE" id="PS50290">
    <property type="entry name" value="PI3_4_KINASE_3"/>
    <property type="match status" value="1"/>
</dbReference>